<dbReference type="KEGG" id="vbh:CMV30_15385"/>
<feature type="domain" description="Cytochrome c assembly protein" evidence="2">
    <location>
        <begin position="67"/>
        <end position="267"/>
    </location>
</feature>
<keyword evidence="4" id="KW-1185">Reference proteome</keyword>
<feature type="transmembrane region" description="Helical" evidence="1">
    <location>
        <begin position="137"/>
        <end position="157"/>
    </location>
</feature>
<keyword evidence="1" id="KW-0472">Membrane</keyword>
<dbReference type="InterPro" id="IPR052372">
    <property type="entry name" value="YpjD/HemX"/>
</dbReference>
<feature type="transmembrane region" description="Helical" evidence="1">
    <location>
        <begin position="245"/>
        <end position="263"/>
    </location>
</feature>
<dbReference type="Proteomes" id="UP000217265">
    <property type="component" value="Chromosome"/>
</dbReference>
<feature type="transmembrane region" description="Helical" evidence="1">
    <location>
        <begin position="187"/>
        <end position="206"/>
    </location>
</feature>
<keyword evidence="1" id="KW-0812">Transmembrane</keyword>
<dbReference type="OrthoDB" id="199532at2"/>
<evidence type="ECO:0000313" key="4">
    <source>
        <dbReference type="Proteomes" id="UP000217265"/>
    </source>
</evidence>
<dbReference type="GO" id="GO:0017004">
    <property type="term" value="P:cytochrome complex assembly"/>
    <property type="evidence" value="ECO:0007669"/>
    <property type="project" value="InterPro"/>
</dbReference>
<dbReference type="PANTHER" id="PTHR38034">
    <property type="entry name" value="INNER MEMBRANE PROTEIN YPJD"/>
    <property type="match status" value="1"/>
</dbReference>
<reference evidence="3 4" key="1">
    <citation type="submission" date="2017-09" db="EMBL/GenBank/DDBJ databases">
        <title>Complete genome sequence of Verrucomicrobial strain HZ-65, isolated from freshwater.</title>
        <authorList>
            <person name="Choi A."/>
        </authorList>
    </citation>
    <scope>NUCLEOTIDE SEQUENCE [LARGE SCALE GENOMIC DNA]</scope>
    <source>
        <strain evidence="3 4">HZ-65</strain>
    </source>
</reference>
<feature type="transmembrane region" description="Helical" evidence="1">
    <location>
        <begin position="41"/>
        <end position="60"/>
    </location>
</feature>
<feature type="transmembrane region" description="Helical" evidence="1">
    <location>
        <begin position="72"/>
        <end position="91"/>
    </location>
</feature>
<gene>
    <name evidence="3" type="ORF">CMV30_15385</name>
</gene>
<feature type="transmembrane region" description="Helical" evidence="1">
    <location>
        <begin position="218"/>
        <end position="238"/>
    </location>
</feature>
<evidence type="ECO:0000313" key="3">
    <source>
        <dbReference type="EMBL" id="ATC65224.1"/>
    </source>
</evidence>
<dbReference type="PANTHER" id="PTHR38034:SF1">
    <property type="entry name" value="INNER MEMBRANE PROTEIN YPJD"/>
    <property type="match status" value="1"/>
</dbReference>
<dbReference type="AlphaFoldDB" id="A0A290Q9M5"/>
<keyword evidence="1" id="KW-1133">Transmembrane helix</keyword>
<proteinExistence type="predicted"/>
<name>A0A290Q9M5_9BACT</name>
<organism evidence="3 4">
    <name type="scientific">Nibricoccus aquaticus</name>
    <dbReference type="NCBI Taxonomy" id="2576891"/>
    <lineage>
        <taxon>Bacteria</taxon>
        <taxon>Pseudomonadati</taxon>
        <taxon>Verrucomicrobiota</taxon>
        <taxon>Opitutia</taxon>
        <taxon>Opitutales</taxon>
        <taxon>Opitutaceae</taxon>
        <taxon>Nibricoccus</taxon>
    </lineage>
</organism>
<dbReference type="RefSeq" id="WP_096056855.1">
    <property type="nucleotide sequence ID" value="NZ_CP023344.1"/>
</dbReference>
<feature type="transmembrane region" description="Helical" evidence="1">
    <location>
        <begin position="12"/>
        <end position="29"/>
    </location>
</feature>
<dbReference type="GO" id="GO:0020037">
    <property type="term" value="F:heme binding"/>
    <property type="evidence" value="ECO:0007669"/>
    <property type="project" value="InterPro"/>
</dbReference>
<accession>A0A290Q9M5</accession>
<feature type="transmembrane region" description="Helical" evidence="1">
    <location>
        <begin position="98"/>
        <end position="117"/>
    </location>
</feature>
<evidence type="ECO:0000256" key="1">
    <source>
        <dbReference type="SAM" id="Phobius"/>
    </source>
</evidence>
<dbReference type="Pfam" id="PF01578">
    <property type="entry name" value="Cytochrom_C_asm"/>
    <property type="match status" value="1"/>
</dbReference>
<protein>
    <submittedName>
        <fullName evidence="3">Cytochrome C biogenesis protein</fullName>
    </submittedName>
</protein>
<sequence>MPALTDRTWLWFAAVFYFAGLVLGTISVLRQRRHSRAAMYFLISVGFFIQTFGLYLRGLAVKGCPIGNHFEIFQFTAWSATSLYLVIGATFRLSLLGYFTSCLAATLTLLSLAIPSFDAVRRVGTFPNAWIEFHAALAIFSYGVFALLALTATMYLLQIYSLKNHRLRGLFSFLPSILDLDHINLRLLKAGVFLMTASLAVGSVYWLRDTSSVNAPKLIITLAIWLAYAVTFGLRILNRLLAKRLAWTCILLFAAALISLPIVNSSRKPLTPEPAPHTVPRSSESAPATSALLTTRYSLLATSAQ</sequence>
<dbReference type="InterPro" id="IPR002541">
    <property type="entry name" value="Cyt_c_assembly"/>
</dbReference>
<evidence type="ECO:0000259" key="2">
    <source>
        <dbReference type="Pfam" id="PF01578"/>
    </source>
</evidence>
<dbReference type="EMBL" id="CP023344">
    <property type="protein sequence ID" value="ATC65224.1"/>
    <property type="molecule type" value="Genomic_DNA"/>
</dbReference>